<accession>A0A6V8PLR3</accession>
<feature type="domain" description="Helicase ATP-binding" evidence="1">
    <location>
        <begin position="1"/>
        <end position="77"/>
    </location>
</feature>
<feature type="non-terminal residue" evidence="2">
    <location>
        <position position="1"/>
    </location>
</feature>
<dbReference type="InterPro" id="IPR014001">
    <property type="entry name" value="Helicase_ATP-bd"/>
</dbReference>
<dbReference type="InterPro" id="IPR038718">
    <property type="entry name" value="SNF2-like_sf"/>
</dbReference>
<sequence length="339" mass="39934">KVKNAVGGDLADVSLVVVDESHNFRNPLSNRWENFFRLLEAIEERNGGRPYIVFLTATPINNTLWDLYWQIMLLVLLDKRAFTKDGISDLLRFFKEVDKRGDPTLLADLLNEISIRRTRDYIKRNYPDAEIEGKRIVFPERVLENVNYQLDASYQGMYRLISDILTEKLKMAYYRILEYKKAEKLSQEEELALGRMIALEGIFRTILLKRLESSIEAFRKSIRYHLEFLRRLKQYLTEGKFLTKQAFRKYVVNLGEELSEDLEEELEDFRTEDYKMDKLLEDIDNDISLLDEILGRISGITPEEDVKLLELKERLLELTPNGQVVVFTYYGSCLKTRPF</sequence>
<dbReference type="Gene3D" id="3.40.50.10810">
    <property type="entry name" value="Tandem AAA-ATPase domain"/>
    <property type="match status" value="1"/>
</dbReference>
<gene>
    <name evidence="2" type="ORF">HKBW3S42_01519</name>
</gene>
<dbReference type="AlphaFoldDB" id="A0A6V8PLR3"/>
<organism evidence="2 3">
    <name type="scientific">Candidatus Hakubella thermalkaliphila</name>
    <dbReference type="NCBI Taxonomy" id="2754717"/>
    <lineage>
        <taxon>Bacteria</taxon>
        <taxon>Bacillati</taxon>
        <taxon>Actinomycetota</taxon>
        <taxon>Actinomycetota incertae sedis</taxon>
        <taxon>Candidatus Hakubellales</taxon>
        <taxon>Candidatus Hakubellaceae</taxon>
        <taxon>Candidatus Hakubella</taxon>
    </lineage>
</organism>
<dbReference type="EMBL" id="BLSA01000322">
    <property type="protein sequence ID" value="GFP33197.1"/>
    <property type="molecule type" value="Genomic_DNA"/>
</dbReference>
<dbReference type="Proteomes" id="UP000568877">
    <property type="component" value="Unassembled WGS sequence"/>
</dbReference>
<proteinExistence type="predicted"/>
<dbReference type="InterPro" id="IPR027417">
    <property type="entry name" value="P-loop_NTPase"/>
</dbReference>
<dbReference type="PROSITE" id="PS51192">
    <property type="entry name" value="HELICASE_ATP_BIND_1"/>
    <property type="match status" value="1"/>
</dbReference>
<evidence type="ECO:0000313" key="2">
    <source>
        <dbReference type="EMBL" id="GFP33197.1"/>
    </source>
</evidence>
<name>A0A6V8PLR3_9ACTN</name>
<evidence type="ECO:0000313" key="3">
    <source>
        <dbReference type="Proteomes" id="UP000568877"/>
    </source>
</evidence>
<dbReference type="SUPFAM" id="SSF52540">
    <property type="entry name" value="P-loop containing nucleoside triphosphate hydrolases"/>
    <property type="match status" value="1"/>
</dbReference>
<reference evidence="2 3" key="1">
    <citation type="journal article" date="2020" name="Front. Microbiol.">
        <title>Single-cell genomics of novel Actinobacteria with the Wood-Ljungdahl pathway discovered in a serpentinizing system.</title>
        <authorList>
            <person name="Merino N."/>
            <person name="Kawai M."/>
            <person name="Boyd E.S."/>
            <person name="Colman D.R."/>
            <person name="McGlynn S.E."/>
            <person name="Nealson K.H."/>
            <person name="Kurokawa K."/>
            <person name="Hongoh Y."/>
        </authorList>
    </citation>
    <scope>NUCLEOTIDE SEQUENCE [LARGE SCALE GENOMIC DNA]</scope>
    <source>
        <strain evidence="2 3">S42</strain>
    </source>
</reference>
<protein>
    <recommendedName>
        <fullName evidence="1">Helicase ATP-binding domain-containing protein</fullName>
    </recommendedName>
</protein>
<evidence type="ECO:0000259" key="1">
    <source>
        <dbReference type="PROSITE" id="PS51192"/>
    </source>
</evidence>
<comment type="caution">
    <text evidence="2">The sequence shown here is derived from an EMBL/GenBank/DDBJ whole genome shotgun (WGS) entry which is preliminary data.</text>
</comment>